<feature type="transmembrane region" description="Helical" evidence="1">
    <location>
        <begin position="90"/>
        <end position="106"/>
    </location>
</feature>
<dbReference type="InterPro" id="IPR001872">
    <property type="entry name" value="Peptidase_A8"/>
</dbReference>
<keyword evidence="1" id="KW-1133">Transmembrane helix</keyword>
<keyword evidence="1" id="KW-0472">Membrane</keyword>
<dbReference type="AlphaFoldDB" id="A0A1H6LDZ1"/>
<evidence type="ECO:0000313" key="3">
    <source>
        <dbReference type="Proteomes" id="UP000183190"/>
    </source>
</evidence>
<dbReference type="EMBL" id="FNWV01000015">
    <property type="protein sequence ID" value="SEH82890.1"/>
    <property type="molecule type" value="Genomic_DNA"/>
</dbReference>
<sequence>MIKHSHNINQNGIFNYFKIETSQLNMIIFKAAILVIVICLYRLFKSETARKAYVLFAAGAFAHLFDTLFYGYTLEYIYFYKVITYDLKDYYIDAGVSILLLLFLINENKKIEEKRR</sequence>
<proteinExistence type="predicted"/>
<name>A0A1H6LDZ1_RUMFL</name>
<dbReference type="Proteomes" id="UP000183190">
    <property type="component" value="Unassembled WGS sequence"/>
</dbReference>
<evidence type="ECO:0000313" key="2">
    <source>
        <dbReference type="EMBL" id="SEH82890.1"/>
    </source>
</evidence>
<dbReference type="OrthoDB" id="1653128at2"/>
<evidence type="ECO:0000256" key="1">
    <source>
        <dbReference type="SAM" id="Phobius"/>
    </source>
</evidence>
<feature type="transmembrane region" description="Helical" evidence="1">
    <location>
        <begin position="24"/>
        <end position="44"/>
    </location>
</feature>
<dbReference type="GO" id="GO:0016020">
    <property type="term" value="C:membrane"/>
    <property type="evidence" value="ECO:0007669"/>
    <property type="project" value="InterPro"/>
</dbReference>
<organism evidence="2 3">
    <name type="scientific">Ruminococcus flavefaciens</name>
    <dbReference type="NCBI Taxonomy" id="1265"/>
    <lineage>
        <taxon>Bacteria</taxon>
        <taxon>Bacillati</taxon>
        <taxon>Bacillota</taxon>
        <taxon>Clostridia</taxon>
        <taxon>Eubacteriales</taxon>
        <taxon>Oscillospiraceae</taxon>
        <taxon>Ruminococcus</taxon>
    </lineage>
</organism>
<keyword evidence="1" id="KW-0812">Transmembrane</keyword>
<reference evidence="2 3" key="1">
    <citation type="submission" date="2016-10" db="EMBL/GenBank/DDBJ databases">
        <authorList>
            <person name="de Groot N.N."/>
        </authorList>
    </citation>
    <scope>NUCLEOTIDE SEQUENCE [LARGE SCALE GENOMIC DNA]</scope>
    <source>
        <strain evidence="2 3">YAD2003</strain>
    </source>
</reference>
<dbReference type="RefSeq" id="WP_074718685.1">
    <property type="nucleotide sequence ID" value="NZ_FNWV01000015.1"/>
</dbReference>
<dbReference type="GO" id="GO:0004190">
    <property type="term" value="F:aspartic-type endopeptidase activity"/>
    <property type="evidence" value="ECO:0007669"/>
    <property type="project" value="InterPro"/>
</dbReference>
<gene>
    <name evidence="2" type="ORF">SAMN02910265_02921</name>
</gene>
<feature type="transmembrane region" description="Helical" evidence="1">
    <location>
        <begin position="51"/>
        <end position="70"/>
    </location>
</feature>
<dbReference type="GO" id="GO:0006508">
    <property type="term" value="P:proteolysis"/>
    <property type="evidence" value="ECO:0007669"/>
    <property type="project" value="InterPro"/>
</dbReference>
<protein>
    <submittedName>
        <fullName evidence="2">Signal peptidase (SPase) II</fullName>
    </submittedName>
</protein>
<accession>A0A1H6LDZ1</accession>
<dbReference type="Pfam" id="PF01252">
    <property type="entry name" value="Peptidase_A8"/>
    <property type="match status" value="1"/>
</dbReference>